<protein>
    <submittedName>
        <fullName evidence="1">Uncharacterized protein</fullName>
    </submittedName>
</protein>
<accession>A0A314ZW25</accession>
<comment type="caution">
    <text evidence="1">The sequence shown here is derived from an EMBL/GenBank/DDBJ whole genome shotgun (WGS) entry which is preliminary data.</text>
</comment>
<proteinExistence type="predicted"/>
<gene>
    <name evidence="1" type="ORF">Pyn_38225</name>
</gene>
<reference evidence="1 2" key="1">
    <citation type="submission" date="2018-02" db="EMBL/GenBank/DDBJ databases">
        <title>Draft genome of wild Prunus yedoensis var. nudiflora.</title>
        <authorList>
            <person name="Baek S."/>
            <person name="Kim J.-H."/>
            <person name="Choi K."/>
            <person name="Kim G.-B."/>
            <person name="Cho A."/>
            <person name="Jang H."/>
            <person name="Shin C.-H."/>
            <person name="Yu H.-J."/>
            <person name="Mun J.-H."/>
        </authorList>
    </citation>
    <scope>NUCLEOTIDE SEQUENCE [LARGE SCALE GENOMIC DNA]</scope>
    <source>
        <strain evidence="2">cv. Jeju island</strain>
        <tissue evidence="1">Leaf</tissue>
    </source>
</reference>
<keyword evidence="2" id="KW-1185">Reference proteome</keyword>
<sequence length="60" mass="6909">MAAVWERASSSRKVKTTRIRRAGSFSSFSHARPFWTTIYQGLKQAVPWKSRKLKKDGIVI</sequence>
<dbReference type="OrthoDB" id="1934555at2759"/>
<evidence type="ECO:0000313" key="2">
    <source>
        <dbReference type="Proteomes" id="UP000250321"/>
    </source>
</evidence>
<dbReference type="AlphaFoldDB" id="A0A314ZW25"/>
<name>A0A314ZW25_PRUYE</name>
<dbReference type="Proteomes" id="UP000250321">
    <property type="component" value="Unassembled WGS sequence"/>
</dbReference>
<organism evidence="1 2">
    <name type="scientific">Prunus yedoensis var. nudiflora</name>
    <dbReference type="NCBI Taxonomy" id="2094558"/>
    <lineage>
        <taxon>Eukaryota</taxon>
        <taxon>Viridiplantae</taxon>
        <taxon>Streptophyta</taxon>
        <taxon>Embryophyta</taxon>
        <taxon>Tracheophyta</taxon>
        <taxon>Spermatophyta</taxon>
        <taxon>Magnoliopsida</taxon>
        <taxon>eudicotyledons</taxon>
        <taxon>Gunneridae</taxon>
        <taxon>Pentapetalae</taxon>
        <taxon>rosids</taxon>
        <taxon>fabids</taxon>
        <taxon>Rosales</taxon>
        <taxon>Rosaceae</taxon>
        <taxon>Amygdaloideae</taxon>
        <taxon>Amygdaleae</taxon>
        <taxon>Prunus</taxon>
    </lineage>
</organism>
<evidence type="ECO:0000313" key="1">
    <source>
        <dbReference type="EMBL" id="PQQ21674.1"/>
    </source>
</evidence>
<dbReference type="EMBL" id="PJQY01000006">
    <property type="protein sequence ID" value="PQQ21674.1"/>
    <property type="molecule type" value="Genomic_DNA"/>
</dbReference>